<sequence length="1134" mass="128323">MRMRDKMSCWQQILTKVHTDSLPPAEWAEIYKRFLQSWDNPYCIQSNINPYTPLMNQFLVRPRETLRKSIATVPKIAESHPPTDSRKRRHSTAHSVPPKAPYPNGRRDTMSQFGRPKSPSPSKHMYSIAAPFQETKALKASTKDHYPYASNDAFWKPNKSRESSLSGSKRQNTFTFPDASIFNPINQKDSCASGNEIGLSTTEPFYSSACQTPKRRNSSFPTHSPDFRLCKQRDSSGSSANLIKRRNTCAFTNSPQYTLVNNPVKRPVNYLLHKRNNGLPKSRSKTSLQLSEESSDELDDHMPLSKWLKKVNKPKSDAPIKEEAPAEDSTFDTRQVKRKRGRPSLQEKAQLQVRLEAESIEPPSKPMQKVAQKQLKGIQNHLKAPSKQNTPSKLLQKTQQLNIKASAHEKIIQQPQNASRSSGKQTENPRFQGNEPKSYNSPPLKKRSIKNVSVKAVSSFMDFTIPNHFLLLPQISSETPPMPAHMPPTPMNLKCLPKDGTLGKNVGRKSNMFRRQPNNRPSHLYEHNYNRSSFEDKHQRRKPYVSKKCDISEDQIVDDAMDLTSPVGGGEASANELYPKDDNVANEIELLNSPMELFREVEEIDRCLENFINKTPSEIDHQLANTTEFFEKLPTLSAVDVKESDLVGSILGEKEELDYEEEDDDVLSVAASCGSLEDDNIEVKPNDKSKATATMPEPKPIQQETAGNQIKSILKPLIETLKPIVEAKGPKVENTKSFRIPKLTAEELKTQPPVMRCLYKQEELEKKKKTSAKPSQRPLADLPAAASSRKQREEATAARRAKEPMPVFAPPYRVPPEAVPMVSASIQPYIPELPVAISQPKQQDTSWMKTLFGVKCMQSVDNKCRSFNCDHSLSSLGEVQSRLIRMDEETLVNVYRQSLRCNLLFQTYFTSFVDVFELRQLRERMLNMLSDCRLHRGISAPLVAHAYGALNKCGLQDKAVACIMEHVWIPCKAHKFRDLTLMILRIVSSANWEDYYDKLIELDKDYKFTMPLENLITILQSSVDQGEKFLKAANLIMLQPTAICANETIMSFLANASKCHIQNEYSSSNSRVSGVAFSPPPLISAGQLRTSFRGQPEVPSFRDPPITPNNLNGNYSFHNSIDHTNSLIKHHKRM</sequence>
<feature type="region of interest" description="Disordered" evidence="1">
    <location>
        <begin position="72"/>
        <end position="124"/>
    </location>
</feature>
<feature type="region of interest" description="Disordered" evidence="1">
    <location>
        <begin position="410"/>
        <end position="446"/>
    </location>
</feature>
<keyword evidence="3" id="KW-1185">Reference proteome</keyword>
<feature type="region of interest" description="Disordered" evidence="1">
    <location>
        <begin position="274"/>
        <end position="350"/>
    </location>
</feature>
<feature type="region of interest" description="Disordered" evidence="1">
    <location>
        <begin position="764"/>
        <end position="802"/>
    </location>
</feature>
<evidence type="ECO:0000313" key="3">
    <source>
        <dbReference type="Proteomes" id="UP001652680"/>
    </source>
</evidence>
<dbReference type="GeneID" id="108051660"/>
<reference evidence="4" key="2">
    <citation type="submission" date="2025-04" db="UniProtKB">
        <authorList>
            <consortium name="RefSeq"/>
        </authorList>
    </citation>
    <scope>IDENTIFICATION</scope>
</reference>
<feature type="compositionally biased region" description="Polar residues" evidence="1">
    <location>
        <begin position="413"/>
        <end position="441"/>
    </location>
</feature>
<evidence type="ECO:0000256" key="1">
    <source>
        <dbReference type="SAM" id="MobiDB-lite"/>
    </source>
</evidence>
<feature type="region of interest" description="Disordered" evidence="1">
    <location>
        <begin position="208"/>
        <end position="238"/>
    </location>
</feature>
<evidence type="ECO:0000313" key="4">
    <source>
        <dbReference type="RefSeq" id="XP_016989317.1"/>
    </source>
</evidence>
<name>A0A6P4FHF3_DRORH</name>
<feature type="compositionally biased region" description="Basic and acidic residues" evidence="1">
    <location>
        <begin position="225"/>
        <end position="234"/>
    </location>
</feature>
<reference evidence="3" key="1">
    <citation type="journal article" date="2021" name="Elife">
        <title>Highly contiguous assemblies of 101 drosophilid genomes.</title>
        <authorList>
            <person name="Kim B.Y."/>
            <person name="Wang J.R."/>
            <person name="Miller D.E."/>
            <person name="Barmina O."/>
            <person name="Delaney E."/>
            <person name="Thompson A."/>
            <person name="Comeault A.A."/>
            <person name="Peede D."/>
            <person name="D'Agostino E.R."/>
            <person name="Pelaez J."/>
            <person name="Aguilar J.M."/>
            <person name="Haji D."/>
            <person name="Matsunaga T."/>
            <person name="Armstrong E.E."/>
            <person name="Zych M."/>
            <person name="Ogawa Y."/>
            <person name="Stamenkovic-Radak M."/>
            <person name="Jelic M."/>
            <person name="Veselinovic M.S."/>
            <person name="Tanaskovic M."/>
            <person name="Eric P."/>
            <person name="Gao J.J."/>
            <person name="Katoh T.K."/>
            <person name="Toda M.J."/>
            <person name="Watabe H."/>
            <person name="Watada M."/>
            <person name="Davis J.S."/>
            <person name="Moyle L.C."/>
            <person name="Manoli G."/>
            <person name="Bertolini E."/>
            <person name="Kostal V."/>
            <person name="Hawley R.S."/>
            <person name="Takahashi A."/>
            <person name="Jones C.D."/>
            <person name="Price D.K."/>
            <person name="Whiteman N."/>
            <person name="Kopp A."/>
            <person name="Matute D.R."/>
            <person name="Petrov D.A."/>
        </authorList>
    </citation>
    <scope>NUCLEOTIDE SEQUENCE [LARGE SCALE GENOMIC DNA]</scope>
</reference>
<feature type="compositionally biased region" description="Basic and acidic residues" evidence="1">
    <location>
        <begin position="314"/>
        <end position="324"/>
    </location>
</feature>
<dbReference type="EnsemblMetazoa" id="XM_017133828.2">
    <property type="protein sequence ID" value="XP_016989317.1"/>
    <property type="gene ID" value="LOC108051660"/>
</dbReference>
<dbReference type="Proteomes" id="UP001652680">
    <property type="component" value="Unassembled WGS sequence"/>
</dbReference>
<dbReference type="AlphaFoldDB" id="A0A6P4FHF3"/>
<protein>
    <submittedName>
        <fullName evidence="4">Protein deadlock isoform X1</fullName>
    </submittedName>
</protein>
<organism evidence="4">
    <name type="scientific">Drosophila rhopaloa</name>
    <name type="common">Fruit fly</name>
    <dbReference type="NCBI Taxonomy" id="1041015"/>
    <lineage>
        <taxon>Eukaryota</taxon>
        <taxon>Metazoa</taxon>
        <taxon>Ecdysozoa</taxon>
        <taxon>Arthropoda</taxon>
        <taxon>Hexapoda</taxon>
        <taxon>Insecta</taxon>
        <taxon>Pterygota</taxon>
        <taxon>Neoptera</taxon>
        <taxon>Endopterygota</taxon>
        <taxon>Diptera</taxon>
        <taxon>Brachycera</taxon>
        <taxon>Muscomorpha</taxon>
        <taxon>Ephydroidea</taxon>
        <taxon>Drosophilidae</taxon>
        <taxon>Drosophila</taxon>
        <taxon>Sophophora</taxon>
    </lineage>
</organism>
<feature type="compositionally biased region" description="Basic and acidic residues" evidence="1">
    <location>
        <begin position="790"/>
        <end position="802"/>
    </location>
</feature>
<proteinExistence type="predicted"/>
<accession>A0A6P4FHF3</accession>
<feature type="compositionally biased region" description="Basic and acidic residues" evidence="1">
    <location>
        <begin position="681"/>
        <end position="690"/>
    </location>
</feature>
<gene>
    <name evidence="4" type="primary">LOC108051660</name>
    <name evidence="2" type="synonym">108051660</name>
</gene>
<feature type="region of interest" description="Disordered" evidence="1">
    <location>
        <begin position="504"/>
        <end position="526"/>
    </location>
</feature>
<dbReference type="RefSeq" id="XP_016989317.1">
    <property type="nucleotide sequence ID" value="XM_017133828.1"/>
</dbReference>
<feature type="region of interest" description="Disordered" evidence="1">
    <location>
        <begin position="679"/>
        <end position="705"/>
    </location>
</feature>
<dbReference type="OrthoDB" id="7869957at2759"/>
<evidence type="ECO:0000313" key="2">
    <source>
        <dbReference type="EnsemblMetazoa" id="XP_016989317.1"/>
    </source>
</evidence>
<reference evidence="2" key="3">
    <citation type="submission" date="2025-05" db="UniProtKB">
        <authorList>
            <consortium name="EnsemblMetazoa"/>
        </authorList>
    </citation>
    <scope>IDENTIFICATION</scope>
</reference>